<dbReference type="GO" id="GO:0031956">
    <property type="term" value="F:medium-chain fatty acid-CoA ligase activity"/>
    <property type="evidence" value="ECO:0007669"/>
    <property type="project" value="TreeGrafter"/>
</dbReference>
<proteinExistence type="inferred from homology"/>
<dbReference type="Pfam" id="PF00501">
    <property type="entry name" value="AMP-binding"/>
    <property type="match status" value="1"/>
</dbReference>
<gene>
    <name evidence="5" type="ORF">D9V41_01595</name>
</gene>
<feature type="domain" description="AMP-binding enzyme C-terminal" evidence="4">
    <location>
        <begin position="444"/>
        <end position="519"/>
    </location>
</feature>
<keyword evidence="2" id="KW-0436">Ligase</keyword>
<evidence type="ECO:0000259" key="3">
    <source>
        <dbReference type="Pfam" id="PF00501"/>
    </source>
</evidence>
<evidence type="ECO:0000313" key="6">
    <source>
        <dbReference type="Proteomes" id="UP000282515"/>
    </source>
</evidence>
<dbReference type="EMBL" id="RDBF01000001">
    <property type="protein sequence ID" value="RLV57358.1"/>
    <property type="molecule type" value="Genomic_DNA"/>
</dbReference>
<protein>
    <submittedName>
        <fullName evidence="5">AMP-dependent synthetase</fullName>
    </submittedName>
</protein>
<dbReference type="InterPro" id="IPR025110">
    <property type="entry name" value="AMP-bd_C"/>
</dbReference>
<dbReference type="GO" id="GO:0006631">
    <property type="term" value="P:fatty acid metabolic process"/>
    <property type="evidence" value="ECO:0007669"/>
    <property type="project" value="TreeGrafter"/>
</dbReference>
<comment type="similarity">
    <text evidence="1">Belongs to the ATP-dependent AMP-binding enzyme family.</text>
</comment>
<dbReference type="AlphaFoldDB" id="A0A3L8PSI1"/>
<dbReference type="InterPro" id="IPR042099">
    <property type="entry name" value="ANL_N_sf"/>
</dbReference>
<dbReference type="PROSITE" id="PS00455">
    <property type="entry name" value="AMP_BINDING"/>
    <property type="match status" value="1"/>
</dbReference>
<evidence type="ECO:0000259" key="4">
    <source>
        <dbReference type="Pfam" id="PF13193"/>
    </source>
</evidence>
<dbReference type="SUPFAM" id="SSF56801">
    <property type="entry name" value="Acetyl-CoA synthetase-like"/>
    <property type="match status" value="1"/>
</dbReference>
<evidence type="ECO:0000256" key="1">
    <source>
        <dbReference type="ARBA" id="ARBA00006432"/>
    </source>
</evidence>
<dbReference type="InterPro" id="IPR045851">
    <property type="entry name" value="AMP-bd_C_sf"/>
</dbReference>
<sequence>MSMSADVSPPVLLASLRGWETHLGRPLDEAAAERLRRSLGEGTLPRAFAAGAHARPGARVRVGVATITAAELQDLVGRVARLLAERHGFGRGDRVLVLSPSSLELVVGYLALLHLGCTVTMANPAYRREELLRLVRVAESRAVLAAAELADSRLEGLAVDVVPLDPLIGQASQLERLEPAELDSGDIAQIAFTSGTTSEPKGVPLTHAQLLSSVRGIVAAWHWRSEDVLVHALPLFHQHGLSGLHAALLSGSDLVVLPRFDPEELVAEVERVAGTILFGVPSIYRRLLDAGLSDARARLSSLRLATCGSAPLSPALARDFRDQLGLRLLERYGSTESGLNVSNVYGDSPVAGSVGLPLPGVEIAVARDGVVDLSGSGSGEVLLRGPQVFDGYLNASETTADAFLPGGWFRTGDLGSIDEDGRLTITGRLKELIITGGMNVSPGEVEDVIAAYGGVADVAVSGIPDARWGEAVCAWVVPEAAAQIDPTSLMAHCRAHVADFKVPKRIFFVEDLPRNDMGKIQRSRLEVPA</sequence>
<evidence type="ECO:0000313" key="5">
    <source>
        <dbReference type="EMBL" id="RLV57358.1"/>
    </source>
</evidence>
<dbReference type="PANTHER" id="PTHR43201:SF5">
    <property type="entry name" value="MEDIUM-CHAIN ACYL-COA LIGASE ACSF2, MITOCHONDRIAL"/>
    <property type="match status" value="1"/>
</dbReference>
<dbReference type="Proteomes" id="UP000282515">
    <property type="component" value="Unassembled WGS sequence"/>
</dbReference>
<organism evidence="5 6">
    <name type="scientific">Aeromicrobium phragmitis</name>
    <dbReference type="NCBI Taxonomy" id="2478914"/>
    <lineage>
        <taxon>Bacteria</taxon>
        <taxon>Bacillati</taxon>
        <taxon>Actinomycetota</taxon>
        <taxon>Actinomycetes</taxon>
        <taxon>Propionibacteriales</taxon>
        <taxon>Nocardioidaceae</taxon>
        <taxon>Aeromicrobium</taxon>
    </lineage>
</organism>
<evidence type="ECO:0000256" key="2">
    <source>
        <dbReference type="ARBA" id="ARBA00022598"/>
    </source>
</evidence>
<dbReference type="Gene3D" id="3.40.50.12780">
    <property type="entry name" value="N-terminal domain of ligase-like"/>
    <property type="match status" value="1"/>
</dbReference>
<accession>A0A3L8PSI1</accession>
<dbReference type="Pfam" id="PF13193">
    <property type="entry name" value="AMP-binding_C"/>
    <property type="match status" value="1"/>
</dbReference>
<dbReference type="InterPro" id="IPR000873">
    <property type="entry name" value="AMP-dep_synth/lig_dom"/>
</dbReference>
<name>A0A3L8PSI1_9ACTN</name>
<feature type="domain" description="AMP-dependent synthetase/ligase" evidence="3">
    <location>
        <begin position="52"/>
        <end position="393"/>
    </location>
</feature>
<dbReference type="OrthoDB" id="9803968at2"/>
<dbReference type="InterPro" id="IPR020845">
    <property type="entry name" value="AMP-binding_CS"/>
</dbReference>
<dbReference type="PANTHER" id="PTHR43201">
    <property type="entry name" value="ACYL-COA SYNTHETASE"/>
    <property type="match status" value="1"/>
</dbReference>
<dbReference type="Gene3D" id="3.30.300.30">
    <property type="match status" value="1"/>
</dbReference>
<keyword evidence="6" id="KW-1185">Reference proteome</keyword>
<comment type="caution">
    <text evidence="5">The sequence shown here is derived from an EMBL/GenBank/DDBJ whole genome shotgun (WGS) entry which is preliminary data.</text>
</comment>
<reference evidence="5 6" key="1">
    <citation type="submission" date="2018-10" db="EMBL/GenBank/DDBJ databases">
        <title>Aeromicrobium sp. 9W16Y-2 whole genome shotgun sequence.</title>
        <authorList>
            <person name="Li F."/>
        </authorList>
    </citation>
    <scope>NUCLEOTIDE SEQUENCE [LARGE SCALE GENOMIC DNA]</scope>
    <source>
        <strain evidence="5 6">9W16Y-2</strain>
    </source>
</reference>